<proteinExistence type="predicted"/>
<reference evidence="1" key="1">
    <citation type="submission" date="2024-11" db="EMBL/GenBank/DDBJ databases">
        <authorList>
            <person name="Lucas J.A."/>
        </authorList>
    </citation>
    <scope>NUCLEOTIDE SEQUENCE</scope>
    <source>
        <strain evidence="1">Z 8.8</strain>
    </source>
</reference>
<keyword evidence="1" id="KW-0378">Hydrolase</keyword>
<organism evidence="1 2">
    <name type="scientific">Pseudomonas neuropathica</name>
    <dbReference type="NCBI Taxonomy" id="2730425"/>
    <lineage>
        <taxon>Bacteria</taxon>
        <taxon>Pseudomonadati</taxon>
        <taxon>Pseudomonadota</taxon>
        <taxon>Gammaproteobacteria</taxon>
        <taxon>Pseudomonadales</taxon>
        <taxon>Pseudomonadaceae</taxon>
        <taxon>Pseudomonas</taxon>
    </lineage>
</organism>
<name>A0ACC7N285_9PSED</name>
<sequence length="279" mass="31354">MTTHKLTIQDLQLNVSIRGQGSPLLLLNGLGGLIRTFDPLRDELVGYTTITLDVPGVGKSQMPRRPMRLPRHADLIAEMLKQLGIEQVDVFGVSWGGALAQEFALRYPGMVRRLILAATSAGPAMLVKPADILDFFRSSKRVKPGKQEGSSNSLQTLLRFGVVNGMLTANPRTYYHQLAALVGWTSLLRLFRLRQRTLILTGERDTLVRLYNAHILRRAIRRAELYVLQGEGHFFVVTSARRTAEAIREFLSQQHDDEEPALMIANGMYKPRLQPSERN</sequence>
<protein>
    <submittedName>
        <fullName evidence="1">Alpha/beta fold hydrolase</fullName>
    </submittedName>
</protein>
<keyword evidence="2" id="KW-1185">Reference proteome</keyword>
<comment type="caution">
    <text evidence="1">The sequence shown here is derived from an EMBL/GenBank/DDBJ whole genome shotgun (WGS) entry which is preliminary data.</text>
</comment>
<gene>
    <name evidence="1" type="ORF">ACJEBM_28570</name>
</gene>
<dbReference type="Proteomes" id="UP001622950">
    <property type="component" value="Unassembled WGS sequence"/>
</dbReference>
<evidence type="ECO:0000313" key="1">
    <source>
        <dbReference type="EMBL" id="MFK9084615.1"/>
    </source>
</evidence>
<dbReference type="EMBL" id="JBJHQE010000091">
    <property type="protein sequence ID" value="MFK9084615.1"/>
    <property type="molecule type" value="Genomic_DNA"/>
</dbReference>
<accession>A0ACC7N285</accession>
<evidence type="ECO:0000313" key="2">
    <source>
        <dbReference type="Proteomes" id="UP001622950"/>
    </source>
</evidence>